<keyword evidence="3" id="KW-0731">Sigma factor</keyword>
<name>A0A1M6MDV7_PARC5</name>
<dbReference type="InterPro" id="IPR013324">
    <property type="entry name" value="RNA_pol_sigma_r3/r4-like"/>
</dbReference>
<sequence length="195" mass="22720">MSVHEKVLIEKSKNGDIESFEKLIEKYQVVAFNIAYRMVGNKEDAKDIAQEALIKVYKSLKSFKGDSSFSTWLYKIVTNTCIDAIRKLKKVQTYSLDKEFETENGNFSFQIADNKYLPDRLYEVKEKKELVQTALNKIDEKYKSVLVLRDIQGFTYEEISKITQNPIGTIKSRINRGRLLLKEILIKESELFLEN</sequence>
<dbReference type="SUPFAM" id="SSF88659">
    <property type="entry name" value="Sigma3 and sigma4 domains of RNA polymerase sigma factors"/>
    <property type="match status" value="1"/>
</dbReference>
<dbReference type="InterPro" id="IPR014284">
    <property type="entry name" value="RNA_pol_sigma-70_dom"/>
</dbReference>
<organism evidence="7 8">
    <name type="scientific">Paramaledivibacter caminithermalis (strain DSM 15212 / CIP 107654 / DViRD3)</name>
    <name type="common">Clostridium caminithermale</name>
    <dbReference type="NCBI Taxonomy" id="1121301"/>
    <lineage>
        <taxon>Bacteria</taxon>
        <taxon>Bacillati</taxon>
        <taxon>Bacillota</taxon>
        <taxon>Clostridia</taxon>
        <taxon>Peptostreptococcales</taxon>
        <taxon>Caminicellaceae</taxon>
        <taxon>Paramaledivibacter</taxon>
    </lineage>
</organism>
<protein>
    <submittedName>
        <fullName evidence="7">RNA polymerase, sigma-24 subunit, RpoE</fullName>
    </submittedName>
</protein>
<dbReference type="STRING" id="1121301.SAMN02745912_01189"/>
<keyword evidence="8" id="KW-1185">Reference proteome</keyword>
<feature type="domain" description="RNA polymerase sigma factor 70 region 4 type 2" evidence="6">
    <location>
        <begin position="129"/>
        <end position="180"/>
    </location>
</feature>
<evidence type="ECO:0000256" key="1">
    <source>
        <dbReference type="ARBA" id="ARBA00010641"/>
    </source>
</evidence>
<dbReference type="GO" id="GO:0003677">
    <property type="term" value="F:DNA binding"/>
    <property type="evidence" value="ECO:0007669"/>
    <property type="project" value="InterPro"/>
</dbReference>
<evidence type="ECO:0000259" key="6">
    <source>
        <dbReference type="Pfam" id="PF08281"/>
    </source>
</evidence>
<dbReference type="InterPro" id="IPR039425">
    <property type="entry name" value="RNA_pol_sigma-70-like"/>
</dbReference>
<gene>
    <name evidence="7" type="ORF">SAMN02745912_01189</name>
</gene>
<evidence type="ECO:0000256" key="3">
    <source>
        <dbReference type="ARBA" id="ARBA00023082"/>
    </source>
</evidence>
<dbReference type="InterPro" id="IPR013325">
    <property type="entry name" value="RNA_pol_sigma_r2"/>
</dbReference>
<accession>A0A1M6MDV7</accession>
<dbReference type="NCBIfam" id="TIGR02937">
    <property type="entry name" value="sigma70-ECF"/>
    <property type="match status" value="1"/>
</dbReference>
<feature type="domain" description="RNA polymerase sigma-70 region 2" evidence="5">
    <location>
        <begin position="23"/>
        <end position="90"/>
    </location>
</feature>
<dbReference type="CDD" id="cd06171">
    <property type="entry name" value="Sigma70_r4"/>
    <property type="match status" value="1"/>
</dbReference>
<dbReference type="Pfam" id="PF04542">
    <property type="entry name" value="Sigma70_r2"/>
    <property type="match status" value="1"/>
</dbReference>
<dbReference type="PANTHER" id="PTHR43133">
    <property type="entry name" value="RNA POLYMERASE ECF-TYPE SIGMA FACTO"/>
    <property type="match status" value="1"/>
</dbReference>
<dbReference type="Proteomes" id="UP000184465">
    <property type="component" value="Unassembled WGS sequence"/>
</dbReference>
<dbReference type="AlphaFoldDB" id="A0A1M6MDV7"/>
<dbReference type="Pfam" id="PF08281">
    <property type="entry name" value="Sigma70_r4_2"/>
    <property type="match status" value="1"/>
</dbReference>
<dbReference type="EMBL" id="FRAG01000010">
    <property type="protein sequence ID" value="SHJ81651.1"/>
    <property type="molecule type" value="Genomic_DNA"/>
</dbReference>
<proteinExistence type="inferred from homology"/>
<evidence type="ECO:0000256" key="4">
    <source>
        <dbReference type="ARBA" id="ARBA00023163"/>
    </source>
</evidence>
<dbReference type="RefSeq" id="WP_073147918.1">
    <property type="nucleotide sequence ID" value="NZ_FRAG01000010.1"/>
</dbReference>
<reference evidence="7 8" key="1">
    <citation type="submission" date="2016-11" db="EMBL/GenBank/DDBJ databases">
        <authorList>
            <person name="Jaros S."/>
            <person name="Januszkiewicz K."/>
            <person name="Wedrychowicz H."/>
        </authorList>
    </citation>
    <scope>NUCLEOTIDE SEQUENCE [LARGE SCALE GENOMIC DNA]</scope>
    <source>
        <strain evidence="7 8">DSM 15212</strain>
    </source>
</reference>
<dbReference type="GO" id="GO:0006352">
    <property type="term" value="P:DNA-templated transcription initiation"/>
    <property type="evidence" value="ECO:0007669"/>
    <property type="project" value="InterPro"/>
</dbReference>
<dbReference type="PANTHER" id="PTHR43133:SF51">
    <property type="entry name" value="RNA POLYMERASE SIGMA FACTOR"/>
    <property type="match status" value="1"/>
</dbReference>
<evidence type="ECO:0000313" key="8">
    <source>
        <dbReference type="Proteomes" id="UP000184465"/>
    </source>
</evidence>
<comment type="similarity">
    <text evidence="1">Belongs to the sigma-70 factor family. ECF subfamily.</text>
</comment>
<evidence type="ECO:0000256" key="2">
    <source>
        <dbReference type="ARBA" id="ARBA00023015"/>
    </source>
</evidence>
<dbReference type="Gene3D" id="1.10.1740.10">
    <property type="match status" value="1"/>
</dbReference>
<keyword evidence="2" id="KW-0805">Transcription regulation</keyword>
<dbReference type="InterPro" id="IPR036388">
    <property type="entry name" value="WH-like_DNA-bd_sf"/>
</dbReference>
<dbReference type="GO" id="GO:0016987">
    <property type="term" value="F:sigma factor activity"/>
    <property type="evidence" value="ECO:0007669"/>
    <property type="project" value="UniProtKB-KW"/>
</dbReference>
<dbReference type="SUPFAM" id="SSF88946">
    <property type="entry name" value="Sigma2 domain of RNA polymerase sigma factors"/>
    <property type="match status" value="1"/>
</dbReference>
<keyword evidence="4" id="KW-0804">Transcription</keyword>
<dbReference type="Gene3D" id="1.10.10.10">
    <property type="entry name" value="Winged helix-like DNA-binding domain superfamily/Winged helix DNA-binding domain"/>
    <property type="match status" value="1"/>
</dbReference>
<dbReference type="InterPro" id="IPR007627">
    <property type="entry name" value="RNA_pol_sigma70_r2"/>
</dbReference>
<evidence type="ECO:0000259" key="5">
    <source>
        <dbReference type="Pfam" id="PF04542"/>
    </source>
</evidence>
<evidence type="ECO:0000313" key="7">
    <source>
        <dbReference type="EMBL" id="SHJ81651.1"/>
    </source>
</evidence>
<dbReference type="OrthoDB" id="9784984at2"/>
<dbReference type="InterPro" id="IPR013249">
    <property type="entry name" value="RNA_pol_sigma70_r4_t2"/>
</dbReference>